<protein>
    <submittedName>
        <fullName evidence="9">Uncharacterized protein</fullName>
    </submittedName>
</protein>
<comment type="caution">
    <text evidence="9">The sequence shown here is derived from an EMBL/GenBank/DDBJ whole genome shotgun (WGS) entry which is preliminary data.</text>
</comment>
<feature type="transmembrane region" description="Helical" evidence="5">
    <location>
        <begin position="221"/>
        <end position="239"/>
    </location>
</feature>
<dbReference type="InterPro" id="IPR036734">
    <property type="entry name" value="Neur_chan_lig-bd_sf"/>
</dbReference>
<dbReference type="AlphaFoldDB" id="A0AAN9GHL6"/>
<feature type="domain" description="Neurotransmitter-gated ion-channel ligand-binding" evidence="7">
    <location>
        <begin position="9"/>
        <end position="219"/>
    </location>
</feature>
<name>A0AAN9GHL6_9CAEN</name>
<evidence type="ECO:0000259" key="7">
    <source>
        <dbReference type="Pfam" id="PF02931"/>
    </source>
</evidence>
<dbReference type="PANTHER" id="PTHR18945">
    <property type="entry name" value="NEUROTRANSMITTER GATED ION CHANNEL"/>
    <property type="match status" value="1"/>
</dbReference>
<dbReference type="InterPro" id="IPR006029">
    <property type="entry name" value="Neurotrans-gated_channel_TM"/>
</dbReference>
<evidence type="ECO:0000259" key="8">
    <source>
        <dbReference type="Pfam" id="PF02932"/>
    </source>
</evidence>
<dbReference type="PRINTS" id="PR00252">
    <property type="entry name" value="NRIONCHANNEL"/>
</dbReference>
<feature type="transmembrane region" description="Helical" evidence="5">
    <location>
        <begin position="281"/>
        <end position="306"/>
    </location>
</feature>
<feature type="transmembrane region" description="Helical" evidence="5">
    <location>
        <begin position="438"/>
        <end position="455"/>
    </location>
</feature>
<keyword evidence="5" id="KW-0406">Ion transport</keyword>
<dbReference type="EMBL" id="JBAMIC010000004">
    <property type="protein sequence ID" value="KAK7108214.1"/>
    <property type="molecule type" value="Genomic_DNA"/>
</dbReference>
<sequence length="456" mass="52481">MSELPIYTEQRLVEDLFKNYEPSVRPYFNRSEPVHTSFGVTLVNILELNHATETLDTYLLLRQSWHDVRLQWNMTQYAGVTDIKVHPARVWKPDIVSYDNVESDMNMQDSMVVAYFTGHLIWITPLRLRTTCRVDLRNFPFDEQTCSMYFASWVYNGHEVNLTLWGGQESTAFKLKSESQMNKEWEIVSHGAKVRYQMYPCCKEPFPDLVVTLTLRRHPMYYVHVFIVPALLIGLLIPFHMLLPPDSCERMTLGSILLASLLLLILKLQDALPNAHSQLPAIGLFYTLSLVWACLAMLSSILVLNLHSRGPRRGKVPDTIRWIFLRSLKRLVCLGSDTYYPINDLETISMRGLDQPKTSLTPGSVSTDRRDLQQQQQQQQTCVGDLTRSAATTTAKLEREVEEISRQLHVMGVRAHVQDARADAVNEWRLVALVVDRILFFLFLFVYLMCAVIVLA</sequence>
<dbReference type="InterPro" id="IPR018000">
    <property type="entry name" value="Neurotransmitter_ion_chnl_CS"/>
</dbReference>
<comment type="similarity">
    <text evidence="5">Belongs to the ligand-gated ion channel (TC 1.A.9) family.</text>
</comment>
<keyword evidence="3 5" id="KW-1133">Transmembrane helix</keyword>
<evidence type="ECO:0000256" key="4">
    <source>
        <dbReference type="ARBA" id="ARBA00023136"/>
    </source>
</evidence>
<evidence type="ECO:0000256" key="6">
    <source>
        <dbReference type="SAM" id="MobiDB-lite"/>
    </source>
</evidence>
<evidence type="ECO:0000256" key="2">
    <source>
        <dbReference type="ARBA" id="ARBA00022692"/>
    </source>
</evidence>
<dbReference type="Pfam" id="PF02931">
    <property type="entry name" value="Neur_chan_LBD"/>
    <property type="match status" value="1"/>
</dbReference>
<organism evidence="9 10">
    <name type="scientific">Littorina saxatilis</name>
    <dbReference type="NCBI Taxonomy" id="31220"/>
    <lineage>
        <taxon>Eukaryota</taxon>
        <taxon>Metazoa</taxon>
        <taxon>Spiralia</taxon>
        <taxon>Lophotrochozoa</taxon>
        <taxon>Mollusca</taxon>
        <taxon>Gastropoda</taxon>
        <taxon>Caenogastropoda</taxon>
        <taxon>Littorinimorpha</taxon>
        <taxon>Littorinoidea</taxon>
        <taxon>Littorinidae</taxon>
        <taxon>Littorina</taxon>
    </lineage>
</organism>
<dbReference type="FunFam" id="2.70.170.10:FF:000030">
    <property type="entry name" value="AcetylCholine Receptor"/>
    <property type="match status" value="1"/>
</dbReference>
<dbReference type="CDD" id="cd18997">
    <property type="entry name" value="LGIC_ECD_nAChR"/>
    <property type="match status" value="1"/>
</dbReference>
<dbReference type="InterPro" id="IPR006201">
    <property type="entry name" value="Neur_channel"/>
</dbReference>
<proteinExistence type="inferred from homology"/>
<dbReference type="GO" id="GO:0016020">
    <property type="term" value="C:membrane"/>
    <property type="evidence" value="ECO:0007669"/>
    <property type="project" value="UniProtKB-SubCell"/>
</dbReference>
<keyword evidence="5" id="KW-0813">Transport</keyword>
<dbReference type="GO" id="GO:0004888">
    <property type="term" value="F:transmembrane signaling receptor activity"/>
    <property type="evidence" value="ECO:0007669"/>
    <property type="project" value="InterPro"/>
</dbReference>
<comment type="subcellular location">
    <subcellularLocation>
        <location evidence="1">Membrane</location>
        <topology evidence="1">Multi-pass membrane protein</topology>
    </subcellularLocation>
</comment>
<feature type="region of interest" description="Disordered" evidence="6">
    <location>
        <begin position="353"/>
        <end position="372"/>
    </location>
</feature>
<feature type="domain" description="Neurotransmitter-gated ion-channel transmembrane" evidence="8">
    <location>
        <begin position="227"/>
        <end position="453"/>
    </location>
</feature>
<dbReference type="InterPro" id="IPR036719">
    <property type="entry name" value="Neuro-gated_channel_TM_sf"/>
</dbReference>
<feature type="transmembrane region" description="Helical" evidence="5">
    <location>
        <begin position="251"/>
        <end position="269"/>
    </location>
</feature>
<evidence type="ECO:0000256" key="1">
    <source>
        <dbReference type="ARBA" id="ARBA00004141"/>
    </source>
</evidence>
<dbReference type="SUPFAM" id="SSF90112">
    <property type="entry name" value="Neurotransmitter-gated ion-channel transmembrane pore"/>
    <property type="match status" value="1"/>
</dbReference>
<keyword evidence="2 5" id="KW-0812">Transmembrane</keyword>
<feature type="compositionally biased region" description="Polar residues" evidence="6">
    <location>
        <begin position="356"/>
        <end position="366"/>
    </location>
</feature>
<gene>
    <name evidence="9" type="ORF">V1264_015988</name>
</gene>
<dbReference type="Pfam" id="PF02932">
    <property type="entry name" value="Neur_chan_memb"/>
    <property type="match status" value="1"/>
</dbReference>
<evidence type="ECO:0000313" key="9">
    <source>
        <dbReference type="EMBL" id="KAK7108214.1"/>
    </source>
</evidence>
<dbReference type="GO" id="GO:0005230">
    <property type="term" value="F:extracellular ligand-gated monoatomic ion channel activity"/>
    <property type="evidence" value="ECO:0007669"/>
    <property type="project" value="InterPro"/>
</dbReference>
<dbReference type="Proteomes" id="UP001374579">
    <property type="component" value="Unassembled WGS sequence"/>
</dbReference>
<dbReference type="PROSITE" id="PS00236">
    <property type="entry name" value="NEUROTR_ION_CHANNEL"/>
    <property type="match status" value="1"/>
</dbReference>
<dbReference type="SUPFAM" id="SSF63712">
    <property type="entry name" value="Nicotinic receptor ligand binding domain-like"/>
    <property type="match status" value="1"/>
</dbReference>
<reference evidence="9 10" key="1">
    <citation type="submission" date="2024-02" db="EMBL/GenBank/DDBJ databases">
        <title>Chromosome-scale genome assembly of the rough periwinkle Littorina saxatilis.</title>
        <authorList>
            <person name="De Jode A."/>
            <person name="Faria R."/>
            <person name="Formenti G."/>
            <person name="Sims Y."/>
            <person name="Smith T.P."/>
            <person name="Tracey A."/>
            <person name="Wood J.M.D."/>
            <person name="Zagrodzka Z.B."/>
            <person name="Johannesson K."/>
            <person name="Butlin R.K."/>
            <person name="Leder E.H."/>
        </authorList>
    </citation>
    <scope>NUCLEOTIDE SEQUENCE [LARGE SCALE GENOMIC DNA]</scope>
    <source>
        <strain evidence="9">Snail1</strain>
        <tissue evidence="9">Muscle</tissue>
    </source>
</reference>
<keyword evidence="5" id="KW-0407">Ion channel</keyword>
<dbReference type="InterPro" id="IPR038050">
    <property type="entry name" value="Neuro_actylchol_rec"/>
</dbReference>
<keyword evidence="10" id="KW-1185">Reference proteome</keyword>
<keyword evidence="4 5" id="KW-0472">Membrane</keyword>
<evidence type="ECO:0000313" key="10">
    <source>
        <dbReference type="Proteomes" id="UP001374579"/>
    </source>
</evidence>
<dbReference type="Gene3D" id="1.20.58.390">
    <property type="entry name" value="Neurotransmitter-gated ion-channel transmembrane domain"/>
    <property type="match status" value="1"/>
</dbReference>
<accession>A0AAN9GHL6</accession>
<evidence type="ECO:0000256" key="5">
    <source>
        <dbReference type="RuleBase" id="RU000687"/>
    </source>
</evidence>
<dbReference type="Gene3D" id="2.70.170.10">
    <property type="entry name" value="Neurotransmitter-gated ion-channel ligand-binding domain"/>
    <property type="match status" value="1"/>
</dbReference>
<dbReference type="InterPro" id="IPR006202">
    <property type="entry name" value="Neur_chan_lig-bd"/>
</dbReference>
<evidence type="ECO:0000256" key="3">
    <source>
        <dbReference type="ARBA" id="ARBA00022989"/>
    </source>
</evidence>